<dbReference type="EMBL" id="CP143423">
    <property type="protein sequence ID" value="WVX49588.1"/>
    <property type="molecule type" value="Genomic_DNA"/>
</dbReference>
<evidence type="ECO:0000259" key="1">
    <source>
        <dbReference type="Pfam" id="PF02754"/>
    </source>
</evidence>
<reference evidence="3" key="2">
    <citation type="submission" date="2024-01" db="EMBL/GenBank/DDBJ databases">
        <title>Roseobacter fucihabitans sp. nov., isolated from the brown alga Fucus spiralis.</title>
        <authorList>
            <person name="Hahnke S."/>
            <person name="Berger M."/>
            <person name="Schlingloff A."/>
            <person name="Athale I."/>
            <person name="Neumann-Schaal M."/>
            <person name="Adenaya A."/>
            <person name="Poehlein A."/>
            <person name="Daniel R."/>
            <person name="Pertersen J."/>
            <person name="Brinkhoff T."/>
        </authorList>
    </citation>
    <scope>NUCLEOTIDE SEQUENCE [LARGE SCALE GENOMIC DNA]</scope>
    <source>
        <strain evidence="3">B14</strain>
    </source>
</reference>
<reference evidence="2 3" key="1">
    <citation type="submission" date="2015-07" db="EMBL/GenBank/DDBJ databases">
        <authorList>
            <person name="Voget S."/>
            <person name="Dogs M."/>
            <person name="Brinkhoff T.H."/>
            <person name="Daniel R."/>
        </authorList>
    </citation>
    <scope>NUCLEOTIDE SEQUENCE [LARGE SCALE GENOMIC DNA]</scope>
    <source>
        <strain evidence="2 3">B14</strain>
    </source>
</reference>
<dbReference type="Pfam" id="PF02754">
    <property type="entry name" value="CCG"/>
    <property type="match status" value="2"/>
</dbReference>
<dbReference type="PANTHER" id="PTHR30296:SF0">
    <property type="entry name" value="LACTATE UTILIZATION PROTEIN A"/>
    <property type="match status" value="1"/>
</dbReference>
<dbReference type="InterPro" id="IPR004017">
    <property type="entry name" value="Cys_rich_dom"/>
</dbReference>
<gene>
    <name evidence="2" type="primary">lutA_2</name>
    <name evidence="2" type="ORF">ROLI_026830</name>
</gene>
<dbReference type="Proteomes" id="UP001318682">
    <property type="component" value="Chromosome"/>
</dbReference>
<protein>
    <submittedName>
        <fullName evidence="2">Lactate utilization protein A</fullName>
    </submittedName>
</protein>
<feature type="domain" description="Cysteine-rich" evidence="1">
    <location>
        <begin position="12"/>
        <end position="93"/>
    </location>
</feature>
<evidence type="ECO:0000313" key="2">
    <source>
        <dbReference type="EMBL" id="WVX49588.1"/>
    </source>
</evidence>
<accession>A0ABZ2BV42</accession>
<sequence length="259" mass="27756">MTEHTASDRPRVGLFVTCLVDAMRPNIGFATLKLLEAAGCDVEVPSAQTCCGQPAFNSGDDATTRAIAKQIIESFARYDYVVVPSGSCASMIRTHFGEVFGDEPDWIERQSALSAKTWEVLSFLSDVIGYHPEDVRYDGLATYHDSCSGLRDLGVRDQPRAMLANVDGLQMTPLKDNDACCGFGGTFCVKYPDISNAIVAEKTRNIVETKADTLLAGDLGCLMNMAGKLSREGHKVKAFHTVEVLAGMAGDGGICGEGS</sequence>
<dbReference type="RefSeq" id="WP_187431497.1">
    <property type="nucleotide sequence ID" value="NZ_CP143423.1"/>
</dbReference>
<evidence type="ECO:0000313" key="3">
    <source>
        <dbReference type="Proteomes" id="UP001318682"/>
    </source>
</evidence>
<organism evidence="2 3">
    <name type="scientific">Roseobacter fucihabitans</name>
    <dbReference type="NCBI Taxonomy" id="1537242"/>
    <lineage>
        <taxon>Bacteria</taxon>
        <taxon>Pseudomonadati</taxon>
        <taxon>Pseudomonadota</taxon>
        <taxon>Alphaproteobacteria</taxon>
        <taxon>Rhodobacterales</taxon>
        <taxon>Roseobacteraceae</taxon>
        <taxon>Roseobacter</taxon>
    </lineage>
</organism>
<name>A0ABZ2BV42_9RHOB</name>
<keyword evidence="3" id="KW-1185">Reference proteome</keyword>
<feature type="domain" description="Cysteine-rich" evidence="1">
    <location>
        <begin position="142"/>
        <end position="225"/>
    </location>
</feature>
<proteinExistence type="predicted"/>
<dbReference type="PANTHER" id="PTHR30296">
    <property type="entry name" value="UNCHARACTERIZED PROTEIN YKGE"/>
    <property type="match status" value="1"/>
</dbReference>